<accession>A0A1C0YTI5</accession>
<keyword evidence="13" id="KW-1185">Reference proteome</keyword>
<comment type="catalytic activity">
    <reaction evidence="10">
        <text>Endonucleolytic cleavage of RNA, removing extra 3' nucleotides from tRNA precursor, generating 3' termini of tRNAs. A 3'-hydroxy group is left at the tRNA terminus and a 5'-phosphoryl group is left at the trailer molecule.</text>
        <dbReference type="EC" id="3.1.26.11"/>
    </reaction>
</comment>
<keyword evidence="4 10" id="KW-0540">Nuclease</keyword>
<dbReference type="GO" id="GO:0042802">
    <property type="term" value="F:identical protein binding"/>
    <property type="evidence" value="ECO:0007669"/>
    <property type="project" value="UniProtKB-ARBA"/>
</dbReference>
<dbReference type="AlphaFoldDB" id="A0A1C0YTI5"/>
<dbReference type="Gene3D" id="3.60.15.10">
    <property type="entry name" value="Ribonuclease Z/Hydroxyacylglutathione hydrolase-like"/>
    <property type="match status" value="1"/>
</dbReference>
<evidence type="ECO:0000256" key="1">
    <source>
        <dbReference type="ARBA" id="ARBA00011738"/>
    </source>
</evidence>
<dbReference type="InterPro" id="IPR001279">
    <property type="entry name" value="Metallo-B-lactamas"/>
</dbReference>
<dbReference type="HAMAP" id="MF_01818">
    <property type="entry name" value="RNase_Z_BN"/>
    <property type="match status" value="1"/>
</dbReference>
<evidence type="ECO:0000256" key="2">
    <source>
        <dbReference type="ARBA" id="ARBA00012477"/>
    </source>
</evidence>
<dbReference type="CDD" id="cd07717">
    <property type="entry name" value="RNaseZ_ZiPD-like_MBL-fold"/>
    <property type="match status" value="1"/>
</dbReference>
<evidence type="ECO:0000256" key="8">
    <source>
        <dbReference type="ARBA" id="ARBA00022833"/>
    </source>
</evidence>
<feature type="binding site" evidence="10">
    <location>
        <position position="67"/>
    </location>
    <ligand>
        <name>Zn(2+)</name>
        <dbReference type="ChEBI" id="CHEBI:29105"/>
        <label>2</label>
        <note>catalytic</note>
    </ligand>
</feature>
<dbReference type="InterPro" id="IPR013471">
    <property type="entry name" value="RNase_Z/BN"/>
</dbReference>
<evidence type="ECO:0000256" key="7">
    <source>
        <dbReference type="ARBA" id="ARBA00022801"/>
    </source>
</evidence>
<evidence type="ECO:0000256" key="4">
    <source>
        <dbReference type="ARBA" id="ARBA00022722"/>
    </source>
</evidence>
<feature type="binding site" evidence="10">
    <location>
        <position position="211"/>
    </location>
    <ligand>
        <name>Zn(2+)</name>
        <dbReference type="ChEBI" id="CHEBI:29105"/>
        <label>2</label>
        <note>catalytic</note>
    </ligand>
</feature>
<evidence type="ECO:0000256" key="5">
    <source>
        <dbReference type="ARBA" id="ARBA00022723"/>
    </source>
</evidence>
<dbReference type="PANTHER" id="PTHR46018">
    <property type="entry name" value="ZINC PHOSPHODIESTERASE ELAC PROTEIN 1"/>
    <property type="match status" value="1"/>
</dbReference>
<dbReference type="NCBIfam" id="TIGR02651">
    <property type="entry name" value="RNase_Z"/>
    <property type="match status" value="1"/>
</dbReference>
<dbReference type="OrthoDB" id="9800940at2"/>
<dbReference type="EC" id="3.1.26.11" evidence="2 10"/>
<dbReference type="Proteomes" id="UP000093482">
    <property type="component" value="Unassembled WGS sequence"/>
</dbReference>
<evidence type="ECO:0000256" key="6">
    <source>
        <dbReference type="ARBA" id="ARBA00022759"/>
    </source>
</evidence>
<name>A0A1C0YTI5_9BACL</name>
<dbReference type="FunFam" id="3.60.15.10:FF:000002">
    <property type="entry name" value="Ribonuclease Z"/>
    <property type="match status" value="1"/>
</dbReference>
<keyword evidence="8 10" id="KW-0862">Zinc</keyword>
<keyword evidence="6 10" id="KW-0255">Endonuclease</keyword>
<dbReference type="SUPFAM" id="SSF56281">
    <property type="entry name" value="Metallo-hydrolase/oxidoreductase"/>
    <property type="match status" value="1"/>
</dbReference>
<feature type="binding site" evidence="10">
    <location>
        <position position="140"/>
    </location>
    <ligand>
        <name>Zn(2+)</name>
        <dbReference type="ChEBI" id="CHEBI:29105"/>
        <label>1</label>
        <note>catalytic</note>
    </ligand>
</feature>
<evidence type="ECO:0000313" key="12">
    <source>
        <dbReference type="EMBL" id="OCS90454.1"/>
    </source>
</evidence>
<dbReference type="NCBIfam" id="NF000801">
    <property type="entry name" value="PRK00055.1-3"/>
    <property type="match status" value="1"/>
</dbReference>
<comment type="caution">
    <text evidence="12">The sequence shown here is derived from an EMBL/GenBank/DDBJ whole genome shotgun (WGS) entry which is preliminary data.</text>
</comment>
<evidence type="ECO:0000256" key="9">
    <source>
        <dbReference type="ARBA" id="ARBA00057812"/>
    </source>
</evidence>
<comment type="function">
    <text evidence="9 10">Zinc phosphodiesterase, which displays some tRNA 3'-processing endonuclease activity. Probably involved in tRNA maturation, by removing a 3'-trailer from precursor tRNA.</text>
</comment>
<proteinExistence type="inferred from homology"/>
<evidence type="ECO:0000313" key="13">
    <source>
        <dbReference type="Proteomes" id="UP000093482"/>
    </source>
</evidence>
<feature type="binding site" evidence="10">
    <location>
        <position position="269"/>
    </location>
    <ligand>
        <name>Zn(2+)</name>
        <dbReference type="ChEBI" id="CHEBI:29105"/>
        <label>2</label>
        <note>catalytic</note>
    </ligand>
</feature>
<evidence type="ECO:0000256" key="10">
    <source>
        <dbReference type="HAMAP-Rule" id="MF_01818"/>
    </source>
</evidence>
<dbReference type="PANTHER" id="PTHR46018:SF2">
    <property type="entry name" value="ZINC PHOSPHODIESTERASE ELAC PROTEIN 1"/>
    <property type="match status" value="1"/>
</dbReference>
<sequence>MELQFLGTGAGMPSKERNTTAIVLNMLEERGTMWLFDCGEATQHRILHTPIKPRKIDKIFITHLHGDHIFGLPGLLGSRSFLGGTEPLTIYGPAGIREWVETTIRLSGTHLTYPLHIEEVDEGIVFDDEQFTVRAAWLSHVIPCLGYRIEQKPIAGALQVEKARALGIPKGPLLGQLKRGEDVTLPNGQVVRSADVVLPPKDGATLTILGDTKYCKAAILLAQHADLVVHEATFDAETTHLAAQYGHATNIEAARVAQEAGAKHLILTHISARFVGEQVTKLQQQAASVFAQTYIAHDFAAYRLHDGNVTILTK</sequence>
<dbReference type="InterPro" id="IPR036866">
    <property type="entry name" value="RibonucZ/Hydroxyglut_hydro"/>
</dbReference>
<feature type="active site" description="Proton acceptor" evidence="10">
    <location>
        <position position="67"/>
    </location>
</feature>
<dbReference type="RefSeq" id="WP_066464703.1">
    <property type="nucleotide sequence ID" value="NZ_MATO01000037.1"/>
</dbReference>
<feature type="binding site" evidence="10">
    <location>
        <position position="211"/>
    </location>
    <ligand>
        <name>Zn(2+)</name>
        <dbReference type="ChEBI" id="CHEBI:29105"/>
        <label>1</label>
        <note>catalytic</note>
    </ligand>
</feature>
<keyword evidence="3 10" id="KW-0819">tRNA processing</keyword>
<comment type="subunit">
    <text evidence="1 10">Homodimer.</text>
</comment>
<feature type="binding site" evidence="10">
    <location>
        <position position="68"/>
    </location>
    <ligand>
        <name>Zn(2+)</name>
        <dbReference type="ChEBI" id="CHEBI:29105"/>
        <label>2</label>
        <note>catalytic</note>
    </ligand>
</feature>
<comment type="similarity">
    <text evidence="10">Belongs to the RNase Z family.</text>
</comment>
<dbReference type="Pfam" id="PF12706">
    <property type="entry name" value="Lactamase_B_2"/>
    <property type="match status" value="1"/>
</dbReference>
<reference evidence="12 13" key="1">
    <citation type="submission" date="2016-07" db="EMBL/GenBank/DDBJ databases">
        <title>Caryophanon latum genome sequencing.</title>
        <authorList>
            <person name="Verma A."/>
            <person name="Pal Y."/>
            <person name="Krishnamurthi S."/>
        </authorList>
    </citation>
    <scope>NUCLEOTIDE SEQUENCE [LARGE SCALE GENOMIC DNA]</scope>
    <source>
        <strain evidence="12 13">DSM 14151</strain>
    </source>
</reference>
<keyword evidence="7 10" id="KW-0378">Hydrolase</keyword>
<protein>
    <recommendedName>
        <fullName evidence="2 10">Ribonuclease Z</fullName>
        <shortName evidence="10">RNase Z</shortName>
        <ecNumber evidence="2 10">3.1.26.11</ecNumber>
    </recommendedName>
    <alternativeName>
        <fullName evidence="10">tRNA 3 endonuclease</fullName>
    </alternativeName>
    <alternativeName>
        <fullName evidence="10">tRNase Z</fullName>
    </alternativeName>
</protein>
<comment type="cofactor">
    <cofactor evidence="10">
        <name>Zn(2+)</name>
        <dbReference type="ChEBI" id="CHEBI:29105"/>
    </cofactor>
    <text evidence="10">Binds 2 Zn(2+) ions.</text>
</comment>
<dbReference type="EMBL" id="MATO01000037">
    <property type="protein sequence ID" value="OCS90454.1"/>
    <property type="molecule type" value="Genomic_DNA"/>
</dbReference>
<evidence type="ECO:0000256" key="3">
    <source>
        <dbReference type="ARBA" id="ARBA00022694"/>
    </source>
</evidence>
<organism evidence="12 13">
    <name type="scientific">Caryophanon latum</name>
    <dbReference type="NCBI Taxonomy" id="33977"/>
    <lineage>
        <taxon>Bacteria</taxon>
        <taxon>Bacillati</taxon>
        <taxon>Bacillota</taxon>
        <taxon>Bacilli</taxon>
        <taxon>Bacillales</taxon>
        <taxon>Caryophanaceae</taxon>
        <taxon>Caryophanon</taxon>
    </lineage>
</organism>
<gene>
    <name evidence="10" type="primary">rnz</name>
    <name evidence="12" type="ORF">A6K76_11350</name>
</gene>
<dbReference type="GO" id="GO:0042781">
    <property type="term" value="F:3'-tRNA processing endoribonuclease activity"/>
    <property type="evidence" value="ECO:0007669"/>
    <property type="project" value="UniProtKB-UniRule"/>
</dbReference>
<evidence type="ECO:0000259" key="11">
    <source>
        <dbReference type="Pfam" id="PF12706"/>
    </source>
</evidence>
<feature type="binding site" evidence="10">
    <location>
        <position position="63"/>
    </location>
    <ligand>
        <name>Zn(2+)</name>
        <dbReference type="ChEBI" id="CHEBI:29105"/>
        <label>1</label>
        <note>catalytic</note>
    </ligand>
</feature>
<keyword evidence="5 10" id="KW-0479">Metal-binding</keyword>
<feature type="binding site" evidence="10">
    <location>
        <position position="65"/>
    </location>
    <ligand>
        <name>Zn(2+)</name>
        <dbReference type="ChEBI" id="CHEBI:29105"/>
        <label>1</label>
        <note>catalytic</note>
    </ligand>
</feature>
<dbReference type="Pfam" id="PF23023">
    <property type="entry name" value="Anti-Pycsar_Apyc1"/>
    <property type="match status" value="1"/>
</dbReference>
<dbReference type="GO" id="GO:0008270">
    <property type="term" value="F:zinc ion binding"/>
    <property type="evidence" value="ECO:0007669"/>
    <property type="project" value="UniProtKB-UniRule"/>
</dbReference>
<feature type="domain" description="Metallo-beta-lactamase" evidence="11">
    <location>
        <begin position="201"/>
        <end position="270"/>
    </location>
</feature>